<comment type="caution">
    <text evidence="4">The sequence shown here is derived from an EMBL/GenBank/DDBJ whole genome shotgun (WGS) entry which is preliminary data.</text>
</comment>
<protein>
    <submittedName>
        <fullName evidence="4">ABC transporter substrate-binding protein</fullName>
    </submittedName>
</protein>
<dbReference type="EMBL" id="JADIXZ010000007">
    <property type="protein sequence ID" value="MBK6302131.1"/>
    <property type="molecule type" value="Genomic_DNA"/>
</dbReference>
<proteinExistence type="predicted"/>
<dbReference type="Proteomes" id="UP000718281">
    <property type="component" value="Unassembled WGS sequence"/>
</dbReference>
<dbReference type="InterPro" id="IPR000914">
    <property type="entry name" value="SBP_5_dom"/>
</dbReference>
<dbReference type="InterPro" id="IPR039424">
    <property type="entry name" value="SBP_5"/>
</dbReference>
<dbReference type="InterPro" id="IPR030678">
    <property type="entry name" value="Peptide/Ni-bd"/>
</dbReference>
<evidence type="ECO:0000313" key="5">
    <source>
        <dbReference type="Proteomes" id="UP000718281"/>
    </source>
</evidence>
<dbReference type="Gene3D" id="3.10.105.10">
    <property type="entry name" value="Dipeptide-binding Protein, Domain 3"/>
    <property type="match status" value="1"/>
</dbReference>
<accession>A0A934X6J2</accession>
<dbReference type="GO" id="GO:0042597">
    <property type="term" value="C:periplasmic space"/>
    <property type="evidence" value="ECO:0007669"/>
    <property type="project" value="UniProtKB-ARBA"/>
</dbReference>
<evidence type="ECO:0000259" key="3">
    <source>
        <dbReference type="Pfam" id="PF00496"/>
    </source>
</evidence>
<evidence type="ECO:0000256" key="1">
    <source>
        <dbReference type="SAM" id="MobiDB-lite"/>
    </source>
</evidence>
<dbReference type="PIRSF" id="PIRSF002741">
    <property type="entry name" value="MppA"/>
    <property type="match status" value="1"/>
</dbReference>
<feature type="signal peptide" evidence="2">
    <location>
        <begin position="1"/>
        <end position="22"/>
    </location>
</feature>
<dbReference type="SUPFAM" id="SSF53850">
    <property type="entry name" value="Periplasmic binding protein-like II"/>
    <property type="match status" value="1"/>
</dbReference>
<reference evidence="4 5" key="1">
    <citation type="submission" date="2020-10" db="EMBL/GenBank/DDBJ databases">
        <title>Connecting structure to function with the recovery of over 1000 high-quality activated sludge metagenome-assembled genomes encoding full-length rRNA genes using long-read sequencing.</title>
        <authorList>
            <person name="Singleton C.M."/>
            <person name="Petriglieri F."/>
            <person name="Kristensen J.M."/>
            <person name="Kirkegaard R.H."/>
            <person name="Michaelsen T.Y."/>
            <person name="Andersen M.H."/>
            <person name="Karst S.M."/>
            <person name="Dueholm M.S."/>
            <person name="Nielsen P.H."/>
            <person name="Albertsen M."/>
        </authorList>
    </citation>
    <scope>NUCLEOTIDE SEQUENCE [LARGE SCALE GENOMIC DNA]</scope>
    <source>
        <strain evidence="4">AalE_18-Q3-R2-46_BAT3C.188</strain>
    </source>
</reference>
<name>A0A934X6J2_9MICO</name>
<dbReference type="Pfam" id="PF00496">
    <property type="entry name" value="SBP_bac_5"/>
    <property type="match status" value="1"/>
</dbReference>
<evidence type="ECO:0000313" key="4">
    <source>
        <dbReference type="EMBL" id="MBK6302131.1"/>
    </source>
</evidence>
<organism evidence="4 5">
    <name type="scientific">Candidatus Phosphoribacter hodrii</name>
    <dbReference type="NCBI Taxonomy" id="2953743"/>
    <lineage>
        <taxon>Bacteria</taxon>
        <taxon>Bacillati</taxon>
        <taxon>Actinomycetota</taxon>
        <taxon>Actinomycetes</taxon>
        <taxon>Micrococcales</taxon>
        <taxon>Dermatophilaceae</taxon>
        <taxon>Candidatus Phosphoribacter</taxon>
    </lineage>
</organism>
<dbReference type="GO" id="GO:0043190">
    <property type="term" value="C:ATP-binding cassette (ABC) transporter complex"/>
    <property type="evidence" value="ECO:0007669"/>
    <property type="project" value="InterPro"/>
</dbReference>
<dbReference type="PANTHER" id="PTHR30290">
    <property type="entry name" value="PERIPLASMIC BINDING COMPONENT OF ABC TRANSPORTER"/>
    <property type="match status" value="1"/>
</dbReference>
<gene>
    <name evidence="4" type="ORF">IPF40_14215</name>
</gene>
<evidence type="ECO:0000256" key="2">
    <source>
        <dbReference type="SAM" id="SignalP"/>
    </source>
</evidence>
<feature type="domain" description="Solute-binding protein family 5" evidence="3">
    <location>
        <begin position="87"/>
        <end position="438"/>
    </location>
</feature>
<keyword evidence="2" id="KW-0732">Signal</keyword>
<feature type="chain" id="PRO_5038569535" evidence="2">
    <location>
        <begin position="23"/>
        <end position="537"/>
    </location>
</feature>
<dbReference type="PROSITE" id="PS51257">
    <property type="entry name" value="PROKAR_LIPOPROTEIN"/>
    <property type="match status" value="1"/>
</dbReference>
<dbReference type="AlphaFoldDB" id="A0A934X6J2"/>
<dbReference type="GO" id="GO:0015833">
    <property type="term" value="P:peptide transport"/>
    <property type="evidence" value="ECO:0007669"/>
    <property type="project" value="TreeGrafter"/>
</dbReference>
<dbReference type="Gene3D" id="3.40.190.10">
    <property type="entry name" value="Periplasmic binding protein-like II"/>
    <property type="match status" value="1"/>
</dbReference>
<dbReference type="GO" id="GO:1904680">
    <property type="term" value="F:peptide transmembrane transporter activity"/>
    <property type="evidence" value="ECO:0007669"/>
    <property type="project" value="TreeGrafter"/>
</dbReference>
<feature type="region of interest" description="Disordered" evidence="1">
    <location>
        <begin position="23"/>
        <end position="44"/>
    </location>
</feature>
<sequence length="537" mass="55357">MRTTRPLIALITGGALALTACGGPSTTTTSTSGAPATAEPAPSGGTVTMAVTDDPGNLDPSMTVLSVTRGIDRVAYDSLVRLNPKGEVVPNLATKWTVEPTKVTFTLNPDVKCSDGTSFTAKDAADNLAFVSNPANKSPLLGVVVPVGLTSVGDDTAHTLTVTAAEPNAFLLRSLTSMLMVCRAGLDDPKKLATATIGTGPWVLKTAAANDSYTFTRNTNYTWGPSQKKYEGAGVPNTLVFRIIPNLTTTANLLLSGEINIAAVGSGDEARIKAAGLKSYAVAAPLGETFFNQAPGHPGADPEVRKALIAASDIPALMKVGTGDSGQVSKGLVTIEPKACPGDTVKGNVPAFDATEANRILDAAGWVKGADGIRAKGGKTLTLKFIFAQRGGNELSAAAELLAQQWKAVGADVKPGVIESTKLNEVLFASGDWDAGWIPVTVSLPTQLPGFLSGPTPPNGTNFAFMNDATYAAKSAEALKTGDEAAACALWNDAEASLIKNQNIVPMFDILASVYLNKVTLDAPTGDIDGSSILATK</sequence>